<dbReference type="Proteomes" id="UP000677126">
    <property type="component" value="Chromosome"/>
</dbReference>
<sequence>MPAQDPSTQLDFWNQAVQLLGGQRPTARLLECSERTIRALCSGERQIHDGWLKDISAALLQHASACRAMERKLSPDFSGNLTAQQARGKDHNWRRDYAPEGED</sequence>
<feature type="compositionally biased region" description="Basic and acidic residues" evidence="1">
    <location>
        <begin position="87"/>
        <end position="103"/>
    </location>
</feature>
<keyword evidence="3" id="KW-1185">Reference proteome</keyword>
<evidence type="ECO:0008006" key="4">
    <source>
        <dbReference type="Google" id="ProtNLM"/>
    </source>
</evidence>
<evidence type="ECO:0000256" key="1">
    <source>
        <dbReference type="SAM" id="MobiDB-lite"/>
    </source>
</evidence>
<gene>
    <name evidence="2" type="ORF">HT578_03910</name>
</gene>
<reference evidence="2 3" key="1">
    <citation type="journal article" date="2021" name="Int. J. Syst. Evol. Microbiol.">
        <title>Novosphingobium decolorationis sp. nov., an aniline blue-decolourizing bacterium isolated from East Pacific sediment.</title>
        <authorList>
            <person name="Chen X."/>
            <person name="Dong B."/>
            <person name="Chen T."/>
            <person name="Ren N."/>
            <person name="Wang J."/>
            <person name="Xu Y."/>
            <person name="Yang J."/>
            <person name="Zhu S."/>
            <person name="Chen J."/>
        </authorList>
    </citation>
    <scope>NUCLEOTIDE SEQUENCE [LARGE SCALE GENOMIC DNA]</scope>
    <source>
        <strain evidence="2 3">502str22</strain>
    </source>
</reference>
<dbReference type="RefSeq" id="WP_213502254.1">
    <property type="nucleotide sequence ID" value="NZ_CP054856.1"/>
</dbReference>
<proteinExistence type="predicted"/>
<name>A0ABX8E2Z1_9SPHN</name>
<accession>A0ABX8E2Z1</accession>
<evidence type="ECO:0000313" key="3">
    <source>
        <dbReference type="Proteomes" id="UP000677126"/>
    </source>
</evidence>
<evidence type="ECO:0000313" key="2">
    <source>
        <dbReference type="EMBL" id="QVM82969.1"/>
    </source>
</evidence>
<feature type="region of interest" description="Disordered" evidence="1">
    <location>
        <begin position="77"/>
        <end position="103"/>
    </location>
</feature>
<dbReference type="EMBL" id="CP054856">
    <property type="protein sequence ID" value="QVM82969.1"/>
    <property type="molecule type" value="Genomic_DNA"/>
</dbReference>
<protein>
    <recommendedName>
        <fullName evidence="4">Helix-turn-helix domain-containing protein</fullName>
    </recommendedName>
</protein>
<organism evidence="2 3">
    <name type="scientific">Novosphingobium decolorationis</name>
    <dbReference type="NCBI Taxonomy" id="2698673"/>
    <lineage>
        <taxon>Bacteria</taxon>
        <taxon>Pseudomonadati</taxon>
        <taxon>Pseudomonadota</taxon>
        <taxon>Alphaproteobacteria</taxon>
        <taxon>Sphingomonadales</taxon>
        <taxon>Sphingomonadaceae</taxon>
        <taxon>Novosphingobium</taxon>
    </lineage>
</organism>